<sequence>MKEYAAFKVMREESSLMGFFGNRVVLVRWTAAMLAISALLFAAAVLMEGGEHREPASIAAQKEGAEAQEQGGHDEAAEGPTEEQARKSAEAGETGSHAEAGEPDGHTEETILGINLENPWLVWGFVGVSILLAAAVSRFGSIARLGNAALLLAILLAGVAAILDGREVFLQLARGNASVSGLAGLTALAHAAVVILAVLAWQAASGPGMEKDTQ</sequence>
<organism evidence="3 4">
    <name type="scientific">Mesorhizobium humile</name>
    <dbReference type="NCBI Taxonomy" id="3072313"/>
    <lineage>
        <taxon>Bacteria</taxon>
        <taxon>Pseudomonadati</taxon>
        <taxon>Pseudomonadota</taxon>
        <taxon>Alphaproteobacteria</taxon>
        <taxon>Hyphomicrobiales</taxon>
        <taxon>Phyllobacteriaceae</taxon>
        <taxon>Mesorhizobium</taxon>
    </lineage>
</organism>
<proteinExistence type="predicted"/>
<dbReference type="RefSeq" id="WP_320293835.1">
    <property type="nucleotide sequence ID" value="NZ_JAVIIU010000002.1"/>
</dbReference>
<keyword evidence="2" id="KW-0812">Transmembrane</keyword>
<feature type="transmembrane region" description="Helical" evidence="2">
    <location>
        <begin position="183"/>
        <end position="201"/>
    </location>
</feature>
<comment type="caution">
    <text evidence="3">The sequence shown here is derived from an EMBL/GenBank/DDBJ whole genome shotgun (WGS) entry which is preliminary data.</text>
</comment>
<protein>
    <submittedName>
        <fullName evidence="3">Uncharacterized protein</fullName>
    </submittedName>
</protein>
<reference evidence="3 4" key="1">
    <citation type="submission" date="2023-08" db="EMBL/GenBank/DDBJ databases">
        <title>Implementing the SeqCode for naming new Mesorhizobium species isolated from Vachellia karroo root nodules.</title>
        <authorList>
            <person name="Van Lill M."/>
        </authorList>
    </citation>
    <scope>NUCLEOTIDE SEQUENCE [LARGE SCALE GENOMIC DNA]</scope>
    <source>
        <strain evidence="3 4">VK2B</strain>
    </source>
</reference>
<name>A0ABU4Y9F1_9HYPH</name>
<evidence type="ECO:0000256" key="2">
    <source>
        <dbReference type="SAM" id="Phobius"/>
    </source>
</evidence>
<feature type="transmembrane region" description="Helical" evidence="2">
    <location>
        <begin position="145"/>
        <end position="163"/>
    </location>
</feature>
<feature type="region of interest" description="Disordered" evidence="1">
    <location>
        <begin position="55"/>
        <end position="106"/>
    </location>
</feature>
<keyword evidence="2" id="KW-1133">Transmembrane helix</keyword>
<feature type="transmembrane region" description="Helical" evidence="2">
    <location>
        <begin position="120"/>
        <end position="138"/>
    </location>
</feature>
<dbReference type="Proteomes" id="UP001280156">
    <property type="component" value="Unassembled WGS sequence"/>
</dbReference>
<evidence type="ECO:0000256" key="1">
    <source>
        <dbReference type="SAM" id="MobiDB-lite"/>
    </source>
</evidence>
<keyword evidence="4" id="KW-1185">Reference proteome</keyword>
<gene>
    <name evidence="3" type="ORF">RFM52_00055</name>
</gene>
<keyword evidence="2" id="KW-0472">Membrane</keyword>
<evidence type="ECO:0000313" key="3">
    <source>
        <dbReference type="EMBL" id="MDX8483568.1"/>
    </source>
</evidence>
<dbReference type="EMBL" id="JAVIIV010000001">
    <property type="protein sequence ID" value="MDX8483568.1"/>
    <property type="molecule type" value="Genomic_DNA"/>
</dbReference>
<feature type="transmembrane region" description="Helical" evidence="2">
    <location>
        <begin position="25"/>
        <end position="47"/>
    </location>
</feature>
<feature type="compositionally biased region" description="Low complexity" evidence="1">
    <location>
        <begin position="59"/>
        <end position="70"/>
    </location>
</feature>
<evidence type="ECO:0000313" key="4">
    <source>
        <dbReference type="Proteomes" id="UP001280156"/>
    </source>
</evidence>
<accession>A0ABU4Y9F1</accession>